<dbReference type="GO" id="GO:0003677">
    <property type="term" value="F:DNA binding"/>
    <property type="evidence" value="ECO:0007669"/>
    <property type="project" value="UniProtKB-UniRule"/>
</dbReference>
<dbReference type="STRING" id="709839.TSA66_06690"/>
<dbReference type="PROSITE" id="PS50977">
    <property type="entry name" value="HTH_TETR_2"/>
    <property type="match status" value="1"/>
</dbReference>
<organism evidence="6 7">
    <name type="scientific">Noviherbaspirillum autotrophicum</name>
    <dbReference type="NCBI Taxonomy" id="709839"/>
    <lineage>
        <taxon>Bacteria</taxon>
        <taxon>Pseudomonadati</taxon>
        <taxon>Pseudomonadota</taxon>
        <taxon>Betaproteobacteria</taxon>
        <taxon>Burkholderiales</taxon>
        <taxon>Oxalobacteraceae</taxon>
        <taxon>Noviherbaspirillum</taxon>
    </lineage>
</organism>
<comment type="caution">
    <text evidence="6">The sequence shown here is derived from an EMBL/GenBank/DDBJ whole genome shotgun (WGS) entry which is preliminary data.</text>
</comment>
<name>A0A0C2BR74_9BURK</name>
<dbReference type="RefSeq" id="WP_040039475.1">
    <property type="nucleotide sequence ID" value="NZ_JWJG01000028.1"/>
</dbReference>
<evidence type="ECO:0000313" key="7">
    <source>
        <dbReference type="Proteomes" id="UP000031572"/>
    </source>
</evidence>
<dbReference type="InterPro" id="IPR009057">
    <property type="entry name" value="Homeodomain-like_sf"/>
</dbReference>
<dbReference type="SUPFAM" id="SSF48498">
    <property type="entry name" value="Tetracyclin repressor-like, C-terminal domain"/>
    <property type="match status" value="1"/>
</dbReference>
<accession>A0A0C2BR74</accession>
<dbReference type="OrthoDB" id="2356263at2"/>
<dbReference type="PANTHER" id="PTHR47506">
    <property type="entry name" value="TRANSCRIPTIONAL REGULATORY PROTEIN"/>
    <property type="match status" value="1"/>
</dbReference>
<dbReference type="EMBL" id="JWJG01000028">
    <property type="protein sequence ID" value="KIF80571.1"/>
    <property type="molecule type" value="Genomic_DNA"/>
</dbReference>
<sequence>MARPSQNIDQRLLQAGFELLPVTGCRGLSARKLAEHAGVNLGMFHYHFRSKDNFIRTLLAHMYEQMFSELTIKAHSADSPLQNLRGALQVLARFGRTRQQLLLRIFADALAGERVAAEFLQANVPRHLGIMASLIGEAQRSGHLVPLPLPQAIAFLAGAVMAPQLLGVAALDTGMLPLRAGSAMRRDVLSKKAMEQRIELALRGLSNPDRSAA</sequence>
<gene>
    <name evidence="6" type="ORF">TSA66_06690</name>
</gene>
<evidence type="ECO:0000256" key="4">
    <source>
        <dbReference type="PROSITE-ProRule" id="PRU00335"/>
    </source>
</evidence>
<keyword evidence="7" id="KW-1185">Reference proteome</keyword>
<dbReference type="InterPro" id="IPR001647">
    <property type="entry name" value="HTH_TetR"/>
</dbReference>
<keyword evidence="1" id="KW-0805">Transcription regulation</keyword>
<dbReference type="AlphaFoldDB" id="A0A0C2BR74"/>
<keyword evidence="3" id="KW-0804">Transcription</keyword>
<dbReference type="PANTHER" id="PTHR47506:SF6">
    <property type="entry name" value="HTH-TYPE TRANSCRIPTIONAL REPRESSOR NEMR"/>
    <property type="match status" value="1"/>
</dbReference>
<evidence type="ECO:0000313" key="6">
    <source>
        <dbReference type="EMBL" id="KIF80571.1"/>
    </source>
</evidence>
<dbReference type="Pfam" id="PF00440">
    <property type="entry name" value="TetR_N"/>
    <property type="match status" value="1"/>
</dbReference>
<protein>
    <submittedName>
        <fullName evidence="6">TetR family transcriptional regulator</fullName>
    </submittedName>
</protein>
<dbReference type="SUPFAM" id="SSF46689">
    <property type="entry name" value="Homeodomain-like"/>
    <property type="match status" value="1"/>
</dbReference>
<dbReference type="InterPro" id="IPR036271">
    <property type="entry name" value="Tet_transcr_reg_TetR-rel_C_sf"/>
</dbReference>
<evidence type="ECO:0000256" key="2">
    <source>
        <dbReference type="ARBA" id="ARBA00023125"/>
    </source>
</evidence>
<dbReference type="Proteomes" id="UP000031572">
    <property type="component" value="Unassembled WGS sequence"/>
</dbReference>
<feature type="DNA-binding region" description="H-T-H motif" evidence="4">
    <location>
        <begin position="29"/>
        <end position="48"/>
    </location>
</feature>
<evidence type="ECO:0000259" key="5">
    <source>
        <dbReference type="PROSITE" id="PS50977"/>
    </source>
</evidence>
<feature type="domain" description="HTH tetR-type" evidence="5">
    <location>
        <begin position="6"/>
        <end position="66"/>
    </location>
</feature>
<reference evidence="6 7" key="1">
    <citation type="submission" date="2014-12" db="EMBL/GenBank/DDBJ databases">
        <title>Denitrispirillum autotrophicum gen. nov., sp. nov., Denitrifying, Facultatively Autotrophic Bacteria Isolated from Rice Paddy Soil.</title>
        <authorList>
            <person name="Ishii S."/>
            <person name="Ashida N."/>
            <person name="Ohno H."/>
            <person name="Otsuka S."/>
            <person name="Yokota A."/>
            <person name="Senoo K."/>
        </authorList>
    </citation>
    <scope>NUCLEOTIDE SEQUENCE [LARGE SCALE GENOMIC DNA]</scope>
    <source>
        <strain evidence="6 7">TSA66</strain>
    </source>
</reference>
<evidence type="ECO:0000256" key="3">
    <source>
        <dbReference type="ARBA" id="ARBA00023163"/>
    </source>
</evidence>
<evidence type="ECO:0000256" key="1">
    <source>
        <dbReference type="ARBA" id="ARBA00023015"/>
    </source>
</evidence>
<keyword evidence="2 4" id="KW-0238">DNA-binding</keyword>
<dbReference type="Gene3D" id="1.10.357.10">
    <property type="entry name" value="Tetracycline Repressor, domain 2"/>
    <property type="match status" value="1"/>
</dbReference>
<proteinExistence type="predicted"/>